<feature type="compositionally biased region" description="Basic and acidic residues" evidence="6">
    <location>
        <begin position="183"/>
        <end position="194"/>
    </location>
</feature>
<comment type="caution">
    <text evidence="7">The sequence shown here is derived from an EMBL/GenBank/DDBJ whole genome shotgun (WGS) entry which is preliminary data.</text>
</comment>
<comment type="subcellular location">
    <subcellularLocation>
        <location evidence="1">Nucleus</location>
    </subcellularLocation>
</comment>
<organism evidence="7 8">
    <name type="scientific">Zingiber officinale</name>
    <name type="common">Ginger</name>
    <name type="synonym">Amomum zingiber</name>
    <dbReference type="NCBI Taxonomy" id="94328"/>
    <lineage>
        <taxon>Eukaryota</taxon>
        <taxon>Viridiplantae</taxon>
        <taxon>Streptophyta</taxon>
        <taxon>Embryophyta</taxon>
        <taxon>Tracheophyta</taxon>
        <taxon>Spermatophyta</taxon>
        <taxon>Magnoliopsida</taxon>
        <taxon>Liliopsida</taxon>
        <taxon>Zingiberales</taxon>
        <taxon>Zingiberaceae</taxon>
        <taxon>Zingiber</taxon>
    </lineage>
</organism>
<evidence type="ECO:0000256" key="4">
    <source>
        <dbReference type="ARBA" id="ARBA00023163"/>
    </source>
</evidence>
<dbReference type="InterPro" id="IPR044800">
    <property type="entry name" value="LEC2-like"/>
</dbReference>
<evidence type="ECO:0000256" key="2">
    <source>
        <dbReference type="ARBA" id="ARBA00023015"/>
    </source>
</evidence>
<keyword evidence="2" id="KW-0805">Transcription regulation</keyword>
<reference evidence="7 8" key="1">
    <citation type="submission" date="2020-08" db="EMBL/GenBank/DDBJ databases">
        <title>Plant Genome Project.</title>
        <authorList>
            <person name="Zhang R.-G."/>
        </authorList>
    </citation>
    <scope>NUCLEOTIDE SEQUENCE [LARGE SCALE GENOMIC DNA]</scope>
    <source>
        <tissue evidence="7">Rhizome</tissue>
    </source>
</reference>
<feature type="region of interest" description="Disordered" evidence="6">
    <location>
        <begin position="449"/>
        <end position="524"/>
    </location>
</feature>
<keyword evidence="5" id="KW-0539">Nucleus</keyword>
<evidence type="ECO:0000256" key="6">
    <source>
        <dbReference type="SAM" id="MobiDB-lite"/>
    </source>
</evidence>
<accession>A0A8J5LHV0</accession>
<dbReference type="PANTHER" id="PTHR31140">
    <property type="entry name" value="B3 DOMAIN-CONTAINING TRANSCRIPTION FACTOR ABI3"/>
    <property type="match status" value="1"/>
</dbReference>
<keyword evidence="8" id="KW-1185">Reference proteome</keyword>
<dbReference type="AlphaFoldDB" id="A0A8J5LHV0"/>
<dbReference type="EMBL" id="JACMSC010000006">
    <property type="protein sequence ID" value="KAG6519695.1"/>
    <property type="molecule type" value="Genomic_DNA"/>
</dbReference>
<evidence type="ECO:0000313" key="8">
    <source>
        <dbReference type="Proteomes" id="UP000734854"/>
    </source>
</evidence>
<feature type="region of interest" description="Disordered" evidence="6">
    <location>
        <begin position="163"/>
        <end position="196"/>
    </location>
</feature>
<feature type="compositionally biased region" description="Basic residues" evidence="6">
    <location>
        <begin position="454"/>
        <end position="471"/>
    </location>
</feature>
<dbReference type="GO" id="GO:0003677">
    <property type="term" value="F:DNA binding"/>
    <property type="evidence" value="ECO:0007669"/>
    <property type="project" value="UniProtKB-KW"/>
</dbReference>
<dbReference type="GO" id="GO:0005634">
    <property type="term" value="C:nucleus"/>
    <property type="evidence" value="ECO:0007669"/>
    <property type="project" value="UniProtKB-SubCell"/>
</dbReference>
<sequence length="757" mass="82123">MPPRVTGSGVLAGQRIMREGGSAVSPPATATEAATFGVGVERSHPAMDDIECKSCMQSDDHEEEKVATMVDDHVVDRDQYQDQAVLRDPDEIMLDVYGDDLIFSEDAFSAMPCFPCISSPSPSSGAGSTTLHAAAAASSSSSPSSSTDSWAFLQVADGVGVGLDDVGHPQPEEAAVATSSSVVEHERSGGGDDFHIDEEDIDLFDLSIDVDDPLWDPSSLFPADEAEATRGRDEGGVLLPEQQEQGSCNHNSEQEPARIFFDWLKNNRDAISPEDLRSIKLKRSTIECAARRLGRTQQGRTQLLRLILTWVQNNHLQRKRPIVCNPQPNQQIDGGGAYGGASWIPGAANPQRAFLAAVGDGDEISYPSAYRHCSTAPNGSVVVNSQPFSPAIDFLDVTAAGPWPALPPQFASFPSVVPPQYSGGFANHFRPMYHPGTGQRLGAVGVASSATKEARKKRMARQRRFSHRNHHNNQQQLVGGGNQEDTGSTHSINGRNWTFHETPPPAAQLQQKSSDQHDQKRRGWKGEKNLKFLLQKVLKQSDVGSLGRIVLPKKNKNYNTFVVQQKEAETHLPELDARDGISIPMEDIGTSQILAKQQEQNVSLGKYRPRSPSQSHRRGLARIRVFLVSELDCIIPRPFISISIRVLALLVLDCTAQESPPSQSLASSRSQSDCGSAAAGDFFPASGSFRHWTILGVFSLSLAVLLDWDLGFSDSTFIREVEHSQVVAKDCSLTALAVVSNSLFWGDVAAPPSEAPL</sequence>
<dbReference type="GO" id="GO:0003700">
    <property type="term" value="F:DNA-binding transcription factor activity"/>
    <property type="evidence" value="ECO:0007669"/>
    <property type="project" value="InterPro"/>
</dbReference>
<dbReference type="Proteomes" id="UP000734854">
    <property type="component" value="Unassembled WGS sequence"/>
</dbReference>
<proteinExistence type="predicted"/>
<feature type="compositionally biased region" description="Polar residues" evidence="6">
    <location>
        <begin position="484"/>
        <end position="496"/>
    </location>
</feature>
<evidence type="ECO:0000313" key="7">
    <source>
        <dbReference type="EMBL" id="KAG6519695.1"/>
    </source>
</evidence>
<dbReference type="Gene3D" id="2.40.330.10">
    <property type="entry name" value="DNA-binding pseudobarrel domain"/>
    <property type="match status" value="1"/>
</dbReference>
<evidence type="ECO:0000256" key="5">
    <source>
        <dbReference type="ARBA" id="ARBA00023242"/>
    </source>
</evidence>
<keyword evidence="4" id="KW-0804">Transcription</keyword>
<name>A0A8J5LHV0_ZINOF</name>
<dbReference type="PANTHER" id="PTHR31140:SF81">
    <property type="entry name" value="B3 DOMAIN-CONTAINING TRANSCRIPTION FACTOR ABI3"/>
    <property type="match status" value="1"/>
</dbReference>
<dbReference type="InterPro" id="IPR015300">
    <property type="entry name" value="DNA-bd_pseudobarrel_sf"/>
</dbReference>
<gene>
    <name evidence="7" type="ORF">ZIOFF_023202</name>
</gene>
<keyword evidence="3" id="KW-0238">DNA-binding</keyword>
<evidence type="ECO:0000256" key="1">
    <source>
        <dbReference type="ARBA" id="ARBA00004123"/>
    </source>
</evidence>
<evidence type="ECO:0000256" key="3">
    <source>
        <dbReference type="ARBA" id="ARBA00023125"/>
    </source>
</evidence>
<protein>
    <submittedName>
        <fullName evidence="7">Uncharacterized protein</fullName>
    </submittedName>
</protein>